<dbReference type="EMBL" id="SJZJ01000006">
    <property type="protein sequence ID" value="TCJ30078.1"/>
    <property type="molecule type" value="Genomic_DNA"/>
</dbReference>
<dbReference type="SUPFAM" id="SSF55785">
    <property type="entry name" value="PYP-like sensor domain (PAS domain)"/>
    <property type="match status" value="1"/>
</dbReference>
<evidence type="ECO:0000259" key="1">
    <source>
        <dbReference type="PROSITE" id="PS50921"/>
    </source>
</evidence>
<proteinExistence type="predicted"/>
<dbReference type="RefSeq" id="WP_131582202.1">
    <property type="nucleotide sequence ID" value="NZ_SJZJ01000006.1"/>
</dbReference>
<dbReference type="Gene3D" id="3.30.450.20">
    <property type="entry name" value="PAS domain"/>
    <property type="match status" value="1"/>
</dbReference>
<dbReference type="InterPro" id="IPR035965">
    <property type="entry name" value="PAS-like_dom_sf"/>
</dbReference>
<name>A0A4R1CJA7_9ACTN</name>
<gene>
    <name evidence="2" type="ORF">EPD65_05720</name>
</gene>
<dbReference type="Pfam" id="PF03861">
    <property type="entry name" value="ANTAR"/>
    <property type="match status" value="1"/>
</dbReference>
<dbReference type="SMART" id="SM01012">
    <property type="entry name" value="ANTAR"/>
    <property type="match status" value="1"/>
</dbReference>
<keyword evidence="3" id="KW-1185">Reference proteome</keyword>
<evidence type="ECO:0000313" key="3">
    <source>
        <dbReference type="Proteomes" id="UP000295453"/>
    </source>
</evidence>
<reference evidence="2 3" key="1">
    <citation type="submission" date="2019-03" db="EMBL/GenBank/DDBJ databases">
        <authorList>
            <person name="Kim M.K.M."/>
        </authorList>
    </citation>
    <scope>NUCLEOTIDE SEQUENCE [LARGE SCALE GENOMIC DNA]</scope>
    <source>
        <strain evidence="2 3">18JY15-6</strain>
    </source>
</reference>
<dbReference type="GO" id="GO:0003723">
    <property type="term" value="F:RNA binding"/>
    <property type="evidence" value="ECO:0007669"/>
    <property type="project" value="InterPro"/>
</dbReference>
<dbReference type="PROSITE" id="PS50921">
    <property type="entry name" value="ANTAR"/>
    <property type="match status" value="1"/>
</dbReference>
<sequence>MAPDLALRDVARSAAFLQDPVPRLLLDAGWVVRAVNPAYLRATDRDAEDLISSFLFDAFPDNPDDAAADGVRNLTASLESALRSGEAHDMFVQKYDVPARDGGFTMKYWSPCNIPVIPEQGRRAVGVVHSVEDVTTFWTALLGQEMPTEGIVVPPVLARALTRNALAYERAGQEVAELRVALESRVVIEQAKGVLIGRHGCSPEEAFAELRTIARSSRRPLREVAFEVVQDALGRHTP</sequence>
<dbReference type="InterPro" id="IPR011006">
    <property type="entry name" value="CheY-like_superfamily"/>
</dbReference>
<dbReference type="InterPro" id="IPR005561">
    <property type="entry name" value="ANTAR"/>
</dbReference>
<dbReference type="AlphaFoldDB" id="A0A4R1CJA7"/>
<dbReference type="SUPFAM" id="SSF52172">
    <property type="entry name" value="CheY-like"/>
    <property type="match status" value="1"/>
</dbReference>
<evidence type="ECO:0000313" key="2">
    <source>
        <dbReference type="EMBL" id="TCJ30078.1"/>
    </source>
</evidence>
<comment type="caution">
    <text evidence="2">The sequence shown here is derived from an EMBL/GenBank/DDBJ whole genome shotgun (WGS) entry which is preliminary data.</text>
</comment>
<dbReference type="OrthoDB" id="3683444at2"/>
<dbReference type="Proteomes" id="UP000295453">
    <property type="component" value="Unassembled WGS sequence"/>
</dbReference>
<protein>
    <submittedName>
        <fullName evidence="2">ANTAR domain-containing protein</fullName>
    </submittedName>
</protein>
<accession>A0A4R1CJA7</accession>
<dbReference type="Gene3D" id="1.10.10.10">
    <property type="entry name" value="Winged helix-like DNA-binding domain superfamily/Winged helix DNA-binding domain"/>
    <property type="match status" value="1"/>
</dbReference>
<feature type="domain" description="ANTAR" evidence="1">
    <location>
        <begin position="168"/>
        <end position="229"/>
    </location>
</feature>
<organism evidence="2 3">
    <name type="scientific">Nocardioides jejuensis</name>
    <dbReference type="NCBI Taxonomy" id="2502782"/>
    <lineage>
        <taxon>Bacteria</taxon>
        <taxon>Bacillati</taxon>
        <taxon>Actinomycetota</taxon>
        <taxon>Actinomycetes</taxon>
        <taxon>Propionibacteriales</taxon>
        <taxon>Nocardioidaceae</taxon>
        <taxon>Nocardioides</taxon>
    </lineage>
</organism>
<dbReference type="InterPro" id="IPR036388">
    <property type="entry name" value="WH-like_DNA-bd_sf"/>
</dbReference>